<dbReference type="Pfam" id="PF10135">
    <property type="entry name" value="Rod-binding"/>
    <property type="match status" value="1"/>
</dbReference>
<dbReference type="InterPro" id="IPR019301">
    <property type="entry name" value="Flagellar_prot_FlgJ_N"/>
</dbReference>
<dbReference type="NCBIfam" id="TIGR02541">
    <property type="entry name" value="flagell_FlgJ"/>
    <property type="match status" value="1"/>
</dbReference>
<evidence type="ECO:0000256" key="2">
    <source>
        <dbReference type="ARBA" id="ARBA00004418"/>
    </source>
</evidence>
<evidence type="ECO:0000256" key="6">
    <source>
        <dbReference type="ARBA" id="ARBA00022764"/>
    </source>
</evidence>
<evidence type="ECO:0000313" key="12">
    <source>
        <dbReference type="EMBL" id="NDP46967.1"/>
    </source>
</evidence>
<reference evidence="12 13" key="1">
    <citation type="submission" date="2019-09" db="EMBL/GenBank/DDBJ databases">
        <title>H2 Metabolism Revealed by Metagenomic Analysis in Subglacial Sediment of East Antarctica.</title>
        <authorList>
            <person name="Yang Z."/>
            <person name="Zhang Y."/>
            <person name="Lv Y."/>
            <person name="Yan W."/>
            <person name="Xiao X."/>
            <person name="Sun B."/>
            <person name="Ma H."/>
        </authorList>
    </citation>
    <scope>NUCLEOTIDE SEQUENCE [LARGE SCALE GENOMIC DNA]</scope>
    <source>
        <strain evidence="12">Bin2_2</strain>
    </source>
</reference>
<dbReference type="GO" id="GO:0016798">
    <property type="term" value="F:hydrolase activity, acting on glycosyl bonds"/>
    <property type="evidence" value="ECO:0007669"/>
    <property type="project" value="UniProtKB-KW"/>
</dbReference>
<keyword evidence="12" id="KW-0969">Cilium</keyword>
<dbReference type="Gene3D" id="2.10.70.40">
    <property type="entry name" value="peptidoglycan hydrolase"/>
    <property type="match status" value="1"/>
</dbReference>
<organism evidence="12 13">
    <name type="scientific">Sulfuriferula multivorans</name>
    <dbReference type="NCBI Taxonomy" id="1559896"/>
    <lineage>
        <taxon>Bacteria</taxon>
        <taxon>Pseudomonadati</taxon>
        <taxon>Pseudomonadota</taxon>
        <taxon>Betaproteobacteria</taxon>
        <taxon>Nitrosomonadales</taxon>
        <taxon>Sulfuricellaceae</taxon>
        <taxon>Sulfuriferula</taxon>
    </lineage>
</organism>
<evidence type="ECO:0000256" key="3">
    <source>
        <dbReference type="ARBA" id="ARBA00006880"/>
    </source>
</evidence>
<dbReference type="GO" id="GO:0071973">
    <property type="term" value="P:bacterial-type flagellum-dependent cell motility"/>
    <property type="evidence" value="ECO:0007669"/>
    <property type="project" value="TreeGrafter"/>
</dbReference>
<dbReference type="GO" id="GO:0071555">
    <property type="term" value="P:cell wall organization"/>
    <property type="evidence" value="ECO:0007669"/>
    <property type="project" value="UniProtKB-KW"/>
</dbReference>
<dbReference type="SMART" id="SM00047">
    <property type="entry name" value="LYZ2"/>
    <property type="match status" value="1"/>
</dbReference>
<dbReference type="Proteomes" id="UP000483432">
    <property type="component" value="Unassembled WGS sequence"/>
</dbReference>
<comment type="function">
    <text evidence="1">Flagellum-specific muramidase which hydrolyzes the peptidoglycan layer to assemble the rod structure in the periplasmic space.</text>
</comment>
<gene>
    <name evidence="12" type="primary">flgJ</name>
    <name evidence="12" type="ORF">GZ085_00990</name>
</gene>
<name>A0A7C9P6Q3_9PROT</name>
<dbReference type="GO" id="GO:0004040">
    <property type="term" value="F:amidase activity"/>
    <property type="evidence" value="ECO:0007669"/>
    <property type="project" value="InterPro"/>
</dbReference>
<comment type="similarity">
    <text evidence="4">In the C-terminal section; belongs to the glycosyl hydrolase 73 family.</text>
</comment>
<protein>
    <recommendedName>
        <fullName evidence="5">Peptidoglycan hydrolase FlgJ</fullName>
    </recommendedName>
    <alternativeName>
        <fullName evidence="10">Muramidase FlgJ</fullName>
    </alternativeName>
</protein>
<evidence type="ECO:0000256" key="1">
    <source>
        <dbReference type="ARBA" id="ARBA00002954"/>
    </source>
</evidence>
<keyword evidence="7 12" id="KW-0378">Hydrolase</keyword>
<dbReference type="Gene3D" id="1.10.530.10">
    <property type="match status" value="1"/>
</dbReference>
<dbReference type="PANTHER" id="PTHR33308:SF9">
    <property type="entry name" value="PEPTIDOGLYCAN HYDROLASE FLGJ"/>
    <property type="match status" value="1"/>
</dbReference>
<dbReference type="InterPro" id="IPR013377">
    <property type="entry name" value="FlgJ"/>
</dbReference>
<dbReference type="AlphaFoldDB" id="A0A7C9P6Q3"/>
<evidence type="ECO:0000313" key="13">
    <source>
        <dbReference type="Proteomes" id="UP000483432"/>
    </source>
</evidence>
<keyword evidence="6" id="KW-0574">Periplasm</keyword>
<accession>A0A7C9P6Q3</accession>
<proteinExistence type="inferred from homology"/>
<dbReference type="PANTHER" id="PTHR33308">
    <property type="entry name" value="PEPTIDOGLYCAN HYDROLASE FLGJ"/>
    <property type="match status" value="1"/>
</dbReference>
<evidence type="ECO:0000256" key="8">
    <source>
        <dbReference type="ARBA" id="ARBA00023295"/>
    </source>
</evidence>
<evidence type="ECO:0000256" key="4">
    <source>
        <dbReference type="ARBA" id="ARBA00007974"/>
    </source>
</evidence>
<comment type="caution">
    <text evidence="12">The sequence shown here is derived from an EMBL/GenBank/DDBJ whole genome shotgun (WGS) entry which is preliminary data.</text>
</comment>
<keyword evidence="12" id="KW-0282">Flagellum</keyword>
<dbReference type="PRINTS" id="PR01002">
    <property type="entry name" value="FLGFLGJ"/>
</dbReference>
<keyword evidence="8" id="KW-0326">Glycosidase</keyword>
<dbReference type="GO" id="GO:0044780">
    <property type="term" value="P:bacterial-type flagellum assembly"/>
    <property type="evidence" value="ECO:0007669"/>
    <property type="project" value="InterPro"/>
</dbReference>
<keyword evidence="12" id="KW-0966">Cell projection</keyword>
<dbReference type="InterPro" id="IPR051056">
    <property type="entry name" value="Glycosyl_Hydrolase_73"/>
</dbReference>
<comment type="subcellular location">
    <subcellularLocation>
        <location evidence="2">Periplasm</location>
    </subcellularLocation>
</comment>
<sequence>MINGADLSSKFTLDTQGLNQLKLEAKQSSPEALKQAAQQFEAVFMNMLMKSMREATPQEGMFDSEQTRMYTSMLDQQLTQRMASRGIGLADVMVRQLSIAMSIPPAVEGGTPEGGVAVPGLPAQGFPLNAPSLVTPQVQTRPVLSDSPRVSNIPHEESDLLRAKVSRSGIESYGPQTDSDPLRVKARVEPNAPAHVDAFVQRMLPHAQEASASTGIPPQFMMGQAALETGWGKAEIRGAGGENSYNLFGIKAGSGWRGRTVDIVTTEYVNGKPQKQVDTFRAYDSYADSFRDYANLLRANPRYQNVLAQGQDARGFAQGLQQAGYATDPSYAQKLASVIKLVERV</sequence>
<evidence type="ECO:0000259" key="11">
    <source>
        <dbReference type="SMART" id="SM00047"/>
    </source>
</evidence>
<evidence type="ECO:0000256" key="5">
    <source>
        <dbReference type="ARBA" id="ARBA00013433"/>
    </source>
</evidence>
<comment type="similarity">
    <text evidence="3">In the N-terminal section; belongs to the FlgJ family.</text>
</comment>
<dbReference type="GO" id="GO:0042597">
    <property type="term" value="C:periplasmic space"/>
    <property type="evidence" value="ECO:0007669"/>
    <property type="project" value="UniProtKB-SubCell"/>
</dbReference>
<dbReference type="Pfam" id="PF01832">
    <property type="entry name" value="Glucosaminidase"/>
    <property type="match status" value="1"/>
</dbReference>
<feature type="domain" description="Mannosyl-glycoprotein endo-beta-N-acetylglucosamidase-like" evidence="11">
    <location>
        <begin position="189"/>
        <end position="343"/>
    </location>
</feature>
<evidence type="ECO:0000256" key="7">
    <source>
        <dbReference type="ARBA" id="ARBA00022801"/>
    </source>
</evidence>
<dbReference type="InterPro" id="IPR002901">
    <property type="entry name" value="MGlyc_endo_b_GlcNAc-like_dom"/>
</dbReference>
<evidence type="ECO:0000256" key="9">
    <source>
        <dbReference type="ARBA" id="ARBA00023316"/>
    </source>
</evidence>
<dbReference type="EMBL" id="JAAFGW010000007">
    <property type="protein sequence ID" value="NDP46967.1"/>
    <property type="molecule type" value="Genomic_DNA"/>
</dbReference>
<keyword evidence="9" id="KW-0961">Cell wall biogenesis/degradation</keyword>
<evidence type="ECO:0000256" key="10">
    <source>
        <dbReference type="ARBA" id="ARBA00030835"/>
    </source>
</evidence>